<accession>A0A0K2T6D8</accession>
<dbReference type="AlphaFoldDB" id="A0A0K2T6D8"/>
<sequence>MVLSKIENQNRSNSCFCPCLFSSPPPLSSQLIVADLFKRHDR</sequence>
<organism evidence="1">
    <name type="scientific">Lepeophtheirus salmonis</name>
    <name type="common">Salmon louse</name>
    <name type="synonym">Caligus salmonis</name>
    <dbReference type="NCBI Taxonomy" id="72036"/>
    <lineage>
        <taxon>Eukaryota</taxon>
        <taxon>Metazoa</taxon>
        <taxon>Ecdysozoa</taxon>
        <taxon>Arthropoda</taxon>
        <taxon>Crustacea</taxon>
        <taxon>Multicrustacea</taxon>
        <taxon>Hexanauplia</taxon>
        <taxon>Copepoda</taxon>
        <taxon>Siphonostomatoida</taxon>
        <taxon>Caligidae</taxon>
        <taxon>Lepeophtheirus</taxon>
    </lineage>
</organism>
<protein>
    <submittedName>
        <fullName evidence="1">Uncharacterized protein</fullName>
    </submittedName>
</protein>
<name>A0A0K2T6D8_LEPSM</name>
<proteinExistence type="predicted"/>
<evidence type="ECO:0000313" key="1">
    <source>
        <dbReference type="EMBL" id="CDW21016.1"/>
    </source>
</evidence>
<dbReference type="EMBL" id="HACA01003655">
    <property type="protein sequence ID" value="CDW21016.1"/>
    <property type="molecule type" value="Transcribed_RNA"/>
</dbReference>
<reference evidence="1" key="1">
    <citation type="submission" date="2014-05" db="EMBL/GenBank/DDBJ databases">
        <authorList>
            <person name="Chronopoulou M."/>
        </authorList>
    </citation>
    <scope>NUCLEOTIDE SEQUENCE</scope>
    <source>
        <tissue evidence="1">Whole organism</tissue>
    </source>
</reference>